<feature type="region of interest" description="Disordered" evidence="1">
    <location>
        <begin position="257"/>
        <end position="284"/>
    </location>
</feature>
<dbReference type="AlphaFoldDB" id="A0A0E0LAC0"/>
<dbReference type="Proteomes" id="UP000026962">
    <property type="component" value="Chromosome 6"/>
</dbReference>
<name>A0A0E0LAC0_ORYPU</name>
<accession>A0A0E0LAC0</accession>
<dbReference type="EnsemblPlants" id="OPUNC06G10060.1">
    <property type="protein sequence ID" value="OPUNC06G10060.1"/>
    <property type="gene ID" value="OPUNC06G10060"/>
</dbReference>
<feature type="compositionally biased region" description="Low complexity" evidence="1">
    <location>
        <begin position="153"/>
        <end position="165"/>
    </location>
</feature>
<feature type="compositionally biased region" description="Polar residues" evidence="1">
    <location>
        <begin position="264"/>
        <end position="276"/>
    </location>
</feature>
<dbReference type="HOGENOM" id="CLU_869820_0_0_1"/>
<reference evidence="2" key="1">
    <citation type="submission" date="2015-04" db="UniProtKB">
        <authorList>
            <consortium name="EnsemblPlants"/>
        </authorList>
    </citation>
    <scope>IDENTIFICATION</scope>
</reference>
<organism evidence="2">
    <name type="scientific">Oryza punctata</name>
    <name type="common">Red rice</name>
    <dbReference type="NCBI Taxonomy" id="4537"/>
    <lineage>
        <taxon>Eukaryota</taxon>
        <taxon>Viridiplantae</taxon>
        <taxon>Streptophyta</taxon>
        <taxon>Embryophyta</taxon>
        <taxon>Tracheophyta</taxon>
        <taxon>Spermatophyta</taxon>
        <taxon>Magnoliopsida</taxon>
        <taxon>Liliopsida</taxon>
        <taxon>Poales</taxon>
        <taxon>Poaceae</taxon>
        <taxon>BOP clade</taxon>
        <taxon>Oryzoideae</taxon>
        <taxon>Oryzeae</taxon>
        <taxon>Oryzinae</taxon>
        <taxon>Oryza</taxon>
    </lineage>
</organism>
<evidence type="ECO:0000256" key="1">
    <source>
        <dbReference type="SAM" id="MobiDB-lite"/>
    </source>
</evidence>
<dbReference type="Gramene" id="OPUNC06G10060.1">
    <property type="protein sequence ID" value="OPUNC06G10060.1"/>
    <property type="gene ID" value="OPUNC06G10060"/>
</dbReference>
<evidence type="ECO:0000313" key="2">
    <source>
        <dbReference type="EnsemblPlants" id="OPUNC06G10060.1"/>
    </source>
</evidence>
<feature type="region of interest" description="Disordered" evidence="1">
    <location>
        <begin position="153"/>
        <end position="209"/>
    </location>
</feature>
<protein>
    <recommendedName>
        <fullName evidence="4">Aminotransferase-like plant mobile domain-containing protein</fullName>
    </recommendedName>
</protein>
<keyword evidence="3" id="KW-1185">Reference proteome</keyword>
<evidence type="ECO:0008006" key="4">
    <source>
        <dbReference type="Google" id="ProtNLM"/>
    </source>
</evidence>
<sequence length="320" mass="36091">MSSSRPSDLTVFITRIGPMRGVYQCWVPRLSAACLLPFVRMLEARGHYDYMPQWENVQVQNVYEYFTEAFDLLKEENVLWCPYTKEETQCRAPAGLSSLCLHDSSYWLTKKMLVYDLAVEAYSLQHWSRAALDIVHETRPYDRSTYALYMRRPSTSARPSASKRPGPSARPTTPSTINRPDNAGSSQLAPPMRTDDGSSQMDRGHVVGSGVPEVNMPMYPMGLNEQFHGAFIFNNGMYTAYQMATYAGSTQSYGEQCHYGGGSSTSQHEIGPSQNDEPPPITQPTQQYRHIEFSGVEEAHRSIGDQCSPERYCCQDTDLQ</sequence>
<reference evidence="2" key="2">
    <citation type="submission" date="2018-05" db="EMBL/GenBank/DDBJ databases">
        <title>OpunRS2 (Oryza punctata Reference Sequence Version 2).</title>
        <authorList>
            <person name="Zhang J."/>
            <person name="Kudrna D."/>
            <person name="Lee S."/>
            <person name="Talag J."/>
            <person name="Welchert J."/>
            <person name="Wing R.A."/>
        </authorList>
    </citation>
    <scope>NUCLEOTIDE SEQUENCE [LARGE SCALE GENOMIC DNA]</scope>
</reference>
<evidence type="ECO:0000313" key="3">
    <source>
        <dbReference type="Proteomes" id="UP000026962"/>
    </source>
</evidence>
<proteinExistence type="predicted"/>
<feature type="compositionally biased region" description="Polar residues" evidence="1">
    <location>
        <begin position="170"/>
        <end position="188"/>
    </location>
</feature>